<evidence type="ECO:0000256" key="3">
    <source>
        <dbReference type="ARBA" id="ARBA00022833"/>
    </source>
</evidence>
<evidence type="ECO:0000313" key="8">
    <source>
        <dbReference type="EMBL" id="KAK7533692.1"/>
    </source>
</evidence>
<evidence type="ECO:0000313" key="9">
    <source>
        <dbReference type="Proteomes" id="UP001365128"/>
    </source>
</evidence>
<keyword evidence="1" id="KW-0479">Metal-binding</keyword>
<dbReference type="PANTHER" id="PTHR33680">
    <property type="entry name" value="OS07G0190500 PROTEIN"/>
    <property type="match status" value="1"/>
</dbReference>
<evidence type="ECO:0000256" key="1">
    <source>
        <dbReference type="ARBA" id="ARBA00022723"/>
    </source>
</evidence>
<evidence type="ECO:0000256" key="2">
    <source>
        <dbReference type="ARBA" id="ARBA00022771"/>
    </source>
</evidence>
<evidence type="ECO:0000256" key="5">
    <source>
        <dbReference type="SAM" id="Coils"/>
    </source>
</evidence>
<feature type="region of interest" description="Disordered" evidence="6">
    <location>
        <begin position="93"/>
        <end position="155"/>
    </location>
</feature>
<dbReference type="PROSITE" id="PS51999">
    <property type="entry name" value="ZF_GRF"/>
    <property type="match status" value="1"/>
</dbReference>
<proteinExistence type="predicted"/>
<dbReference type="Pfam" id="PF06839">
    <property type="entry name" value="Zn_ribbon_GRF"/>
    <property type="match status" value="1"/>
</dbReference>
<dbReference type="PANTHER" id="PTHR33680:SF1">
    <property type="entry name" value="OS05G0489500 PROTEIN"/>
    <property type="match status" value="1"/>
</dbReference>
<evidence type="ECO:0000259" key="7">
    <source>
        <dbReference type="PROSITE" id="PS51999"/>
    </source>
</evidence>
<keyword evidence="3" id="KW-0862">Zinc</keyword>
<dbReference type="InterPro" id="IPR010666">
    <property type="entry name" value="Znf_GRF"/>
</dbReference>
<dbReference type="Proteomes" id="UP001365128">
    <property type="component" value="Unassembled WGS sequence"/>
</dbReference>
<evidence type="ECO:0000256" key="4">
    <source>
        <dbReference type="PROSITE-ProRule" id="PRU01343"/>
    </source>
</evidence>
<accession>A0ABR1LEP0</accession>
<evidence type="ECO:0000256" key="6">
    <source>
        <dbReference type="SAM" id="MobiDB-lite"/>
    </source>
</evidence>
<feature type="compositionally biased region" description="Acidic residues" evidence="6">
    <location>
        <begin position="145"/>
        <end position="154"/>
    </location>
</feature>
<keyword evidence="5" id="KW-0175">Coiled coil</keyword>
<feature type="region of interest" description="Disordered" evidence="6">
    <location>
        <begin position="1"/>
        <end position="36"/>
    </location>
</feature>
<feature type="domain" description="GRF-type" evidence="7">
    <location>
        <begin position="47"/>
        <end position="91"/>
    </location>
</feature>
<organism evidence="8 9">
    <name type="scientific">Phyllosticta citricarpa</name>
    <dbReference type="NCBI Taxonomy" id="55181"/>
    <lineage>
        <taxon>Eukaryota</taxon>
        <taxon>Fungi</taxon>
        <taxon>Dikarya</taxon>
        <taxon>Ascomycota</taxon>
        <taxon>Pezizomycotina</taxon>
        <taxon>Dothideomycetes</taxon>
        <taxon>Dothideomycetes incertae sedis</taxon>
        <taxon>Botryosphaeriales</taxon>
        <taxon>Phyllostictaceae</taxon>
        <taxon>Phyllosticta</taxon>
    </lineage>
</organism>
<dbReference type="EMBL" id="JBBPDW010000044">
    <property type="protein sequence ID" value="KAK7533692.1"/>
    <property type="molecule type" value="Genomic_DNA"/>
</dbReference>
<feature type="compositionally biased region" description="Basic and acidic residues" evidence="6">
    <location>
        <begin position="93"/>
        <end position="110"/>
    </location>
</feature>
<feature type="coiled-coil region" evidence="5">
    <location>
        <begin position="285"/>
        <end position="312"/>
    </location>
</feature>
<gene>
    <name evidence="8" type="ORF">IWX46DRAFT_319926</name>
</gene>
<keyword evidence="2 4" id="KW-0863">Zinc-finger</keyword>
<feature type="compositionally biased region" description="Polar residues" evidence="6">
    <location>
        <begin position="198"/>
        <end position="207"/>
    </location>
</feature>
<keyword evidence="9" id="KW-1185">Reference proteome</keyword>
<feature type="region of interest" description="Disordered" evidence="6">
    <location>
        <begin position="177"/>
        <end position="207"/>
    </location>
</feature>
<protein>
    <recommendedName>
        <fullName evidence="7">GRF-type domain-containing protein</fullName>
    </recommendedName>
</protein>
<sequence>MFTPKRANASGGQTRGRPYRGNGSSSAPGSGRKRRAQGSYYHDTWYCACKPKLPAKHLQSKTSRNPGRWFFICPQQHDEEQCGFFLWQDEAEAASKRGDDERRDDGREDSMNQYTLGVRDEIPRSPPPVYQSQATPSAKRRFQEEADGGLEDDLGFSLDASEASQLERAIAPFTPRKAIKSSTGATPAAAHEVPKTPLSVSKTVTPASSQPFWTARDRDRDMASPAGSGGKDVGEKLVAEVMGLLRDRRVDVGKETAEALQSTLRRHVLRAQGMARGREIARLALNEKMALVSELQAKIQTLEAELETRKAILDKISWQRETGQFE</sequence>
<reference evidence="8 9" key="1">
    <citation type="submission" date="2024-04" db="EMBL/GenBank/DDBJ databases">
        <title>Phyllosticta paracitricarpa is synonymous to the EU quarantine fungus P. citricarpa based on phylogenomic analyses.</title>
        <authorList>
            <consortium name="Lawrence Berkeley National Laboratory"/>
            <person name="Van Ingen-Buijs V.A."/>
            <person name="Van Westerhoven A.C."/>
            <person name="Haridas S."/>
            <person name="Skiadas P."/>
            <person name="Martin F."/>
            <person name="Groenewald J.Z."/>
            <person name="Crous P.W."/>
            <person name="Seidl M.F."/>
        </authorList>
    </citation>
    <scope>NUCLEOTIDE SEQUENCE [LARGE SCALE GENOMIC DNA]</scope>
    <source>
        <strain evidence="8 9">CBS 122670</strain>
    </source>
</reference>
<comment type="caution">
    <text evidence="8">The sequence shown here is derived from an EMBL/GenBank/DDBJ whole genome shotgun (WGS) entry which is preliminary data.</text>
</comment>
<name>A0ABR1LEP0_9PEZI</name>